<dbReference type="KEGG" id="als:DJ013_08480"/>
<evidence type="ECO:0000313" key="3">
    <source>
        <dbReference type="EMBL" id="AWV98207.1"/>
    </source>
</evidence>
<dbReference type="Pfam" id="PF05345">
    <property type="entry name" value="He_PIG"/>
    <property type="match status" value="1"/>
</dbReference>
<dbReference type="InterPro" id="IPR059226">
    <property type="entry name" value="Choice_anch_Q_dom"/>
</dbReference>
<dbReference type="InterPro" id="IPR012334">
    <property type="entry name" value="Pectin_lyas_fold"/>
</dbReference>
<feature type="chain" id="PRO_5016251756" description="Ig-like domain-containing protein" evidence="1">
    <location>
        <begin position="25"/>
        <end position="1150"/>
    </location>
</feature>
<dbReference type="AlphaFoldDB" id="A0A2Z4GAI1"/>
<dbReference type="SMART" id="SM00710">
    <property type="entry name" value="PbH1"/>
    <property type="match status" value="10"/>
</dbReference>
<evidence type="ECO:0000313" key="4">
    <source>
        <dbReference type="Proteomes" id="UP000249873"/>
    </source>
</evidence>
<dbReference type="NCBIfam" id="NF041518">
    <property type="entry name" value="choice_anch_Q"/>
    <property type="match status" value="2"/>
</dbReference>
<dbReference type="PROSITE" id="PS50835">
    <property type="entry name" value="IG_LIKE"/>
    <property type="match status" value="1"/>
</dbReference>
<dbReference type="InterPro" id="IPR055015">
    <property type="entry name" value="GCX_COOH"/>
</dbReference>
<feature type="domain" description="Ig-like" evidence="2">
    <location>
        <begin position="376"/>
        <end position="466"/>
    </location>
</feature>
<dbReference type="Pfam" id="PF13229">
    <property type="entry name" value="Beta_helix"/>
    <property type="match status" value="2"/>
</dbReference>
<evidence type="ECO:0000259" key="2">
    <source>
        <dbReference type="PROSITE" id="PS50835"/>
    </source>
</evidence>
<keyword evidence="4" id="KW-1185">Reference proteome</keyword>
<feature type="signal peptide" evidence="1">
    <location>
        <begin position="1"/>
        <end position="24"/>
    </location>
</feature>
<dbReference type="InterPro" id="IPR006626">
    <property type="entry name" value="PbH1"/>
</dbReference>
<sequence length="1150" mass="117318">MKKINLYSLLLFLTLTFLGQNLFAAIITVTDGGDSGAGTLRQAIADASNGDIIEFSGVTTVSLTSAQLTVDKSLTIDGGAGKVTITRSTSVKFRIFQFNGAVSNEVFLENLNITNGRNDGQAGGIQNGVILTLENCTVSGNYSAQGAGIQNDEVLILNNCLIINNTYDGGLIAGGTSTTATNCVFSDNGGFGIEANGGNLTLNNCIVSGNSSSSGTRPGYGLRIITIGSANIYNSTFAKNNNDGIDLDDFAASVILVNNIFTENGTKDIDIGTPNLGSSATNNLIGSANSGGLVDGVNGNIVNHSAGFFNSSDGNGADNIWLTADDGFRLNPTSPAVNSGTNTGVLATDILGNTRPYNSGTADMGAYEYSQALPLPTFTIHPVNSAFCDGAAGQFTVSTNSYTVAYKWQFNSGASWADVPSGGIYTGETTATLDISDVTGLDTYKFRCLAYNSDNASATSNEAILTVDAPMTLMYAGVSNYYLVGDPITPLNPALSGGSPSSNFTVSPSLVTGISINPSTGIISGTPTTTSPSTAYTVSVSNACGVATDILTFSTLNSPPPPTPVISSQPQDINVCPSSSGSATIVASDVEIYLWQVNDGSGWVDVPNSSPYSGEDEATLAISNSSGLNGYMYRCKVSNGSGIVTSNEISLNEGKNVVVTNGNNTGAGSLRAAMDCISAGDTITFSGVSVVSLTTGPLLINKDMTIDGGSGVTITRGSASKFRIFTVNNVTAVLNNLNITNGETTDQAGGIQNGGNLTLNNCNITGNESPQGNAIQNDKVLILNNCNVSDNNGNASGAGVTMYGDTTIANNTIFSNNGGDGLTTNNGSVIIKLNNCLFVDNSQNGVSFGGGSGSSVTNCTFASNNSNGISIAGSAANITIVNSVFAENGSNDIAHSSPDLGATSTNNLVGSANAGGLVNGVNGNLINVPALFLDNSDADGADNTWFTADDGFSLSACSQALNAGTSSGISATDIIGNARLGTSDIGAYEYQSISGLVAVASNVMVDLIDVCAGSTVTLTGSCEGSGVLTWYDVATDGTALGTGVSFTQNPTANTTYYAACNAGTCEGPRTATEEVQILPNAADLDNTVTLTTDYSADTIKLANDYINATNKIISPADVIYHTGKAVNLNPGFESQSGSVFLARADIVTCP</sequence>
<evidence type="ECO:0000256" key="1">
    <source>
        <dbReference type="SAM" id="SignalP"/>
    </source>
</evidence>
<dbReference type="InterPro" id="IPR013783">
    <property type="entry name" value="Ig-like_fold"/>
</dbReference>
<dbReference type="NCBIfam" id="NF045639">
    <property type="entry name" value="GCX_COOH"/>
    <property type="match status" value="1"/>
</dbReference>
<protein>
    <recommendedName>
        <fullName evidence="2">Ig-like domain-containing protein</fullName>
    </recommendedName>
</protein>
<proteinExistence type="predicted"/>
<dbReference type="SUPFAM" id="SSF48726">
    <property type="entry name" value="Immunoglobulin"/>
    <property type="match status" value="2"/>
</dbReference>
<dbReference type="Gene3D" id="2.160.20.10">
    <property type="entry name" value="Single-stranded right-handed beta-helix, Pectin lyase-like"/>
    <property type="match status" value="2"/>
</dbReference>
<dbReference type="Gene3D" id="2.60.40.10">
    <property type="entry name" value="Immunoglobulins"/>
    <property type="match status" value="2"/>
</dbReference>
<dbReference type="InterPro" id="IPR007110">
    <property type="entry name" value="Ig-like_dom"/>
</dbReference>
<reference evidence="3 4" key="1">
    <citation type="submission" date="2018-05" db="EMBL/GenBank/DDBJ databases">
        <title>Complete genome sequence of Arcticibacterium luteifluviistationis SM1504T, a cytophagaceae bacterium isolated from Arctic surface seawater.</title>
        <authorList>
            <person name="Li Y."/>
            <person name="Qin Q.-L."/>
        </authorList>
    </citation>
    <scope>NUCLEOTIDE SEQUENCE [LARGE SCALE GENOMIC DNA]</scope>
    <source>
        <strain evidence="3 4">SM1504</strain>
    </source>
</reference>
<dbReference type="InterPro" id="IPR036179">
    <property type="entry name" value="Ig-like_dom_sf"/>
</dbReference>
<organism evidence="3 4">
    <name type="scientific">Arcticibacterium luteifluviistationis</name>
    <dbReference type="NCBI Taxonomy" id="1784714"/>
    <lineage>
        <taxon>Bacteria</taxon>
        <taxon>Pseudomonadati</taxon>
        <taxon>Bacteroidota</taxon>
        <taxon>Cytophagia</taxon>
        <taxon>Cytophagales</taxon>
        <taxon>Leadbetterellaceae</taxon>
        <taxon>Arcticibacterium</taxon>
    </lineage>
</organism>
<keyword evidence="1" id="KW-0732">Signal</keyword>
<dbReference type="InterPro" id="IPR011050">
    <property type="entry name" value="Pectin_lyase_fold/virulence"/>
</dbReference>
<dbReference type="Pfam" id="PF19081">
    <property type="entry name" value="Ig_7"/>
    <property type="match status" value="1"/>
</dbReference>
<dbReference type="InterPro" id="IPR044023">
    <property type="entry name" value="Ig_7"/>
</dbReference>
<dbReference type="EMBL" id="CP029480">
    <property type="protein sequence ID" value="AWV98207.1"/>
    <property type="molecule type" value="Genomic_DNA"/>
</dbReference>
<dbReference type="SUPFAM" id="SSF51126">
    <property type="entry name" value="Pectin lyase-like"/>
    <property type="match status" value="2"/>
</dbReference>
<dbReference type="OrthoDB" id="958574at2"/>
<dbReference type="RefSeq" id="WP_111371324.1">
    <property type="nucleotide sequence ID" value="NZ_CP029480.1"/>
</dbReference>
<dbReference type="Proteomes" id="UP000249873">
    <property type="component" value="Chromosome"/>
</dbReference>
<name>A0A2Z4GAI1_9BACT</name>
<dbReference type="InterPro" id="IPR039448">
    <property type="entry name" value="Beta_helix"/>
</dbReference>
<accession>A0A2Z4GAI1</accession>
<gene>
    <name evidence="3" type="ORF">DJ013_08480</name>
</gene>